<organism evidence="2 3">
    <name type="scientific">Methanofollis aquaemaris</name>
    <dbReference type="NCBI Taxonomy" id="126734"/>
    <lineage>
        <taxon>Archaea</taxon>
        <taxon>Methanobacteriati</taxon>
        <taxon>Methanobacteriota</taxon>
        <taxon>Stenosarchaea group</taxon>
        <taxon>Methanomicrobia</taxon>
        <taxon>Methanomicrobiales</taxon>
        <taxon>Methanomicrobiaceae</taxon>
        <taxon>Methanofollis</taxon>
    </lineage>
</organism>
<accession>A0A8A3S475</accession>
<name>A0A8A3S475_9EURY</name>
<dbReference type="AlphaFoldDB" id="A0A8A3S475"/>
<reference evidence="2" key="2">
    <citation type="submission" date="2019-02" db="EMBL/GenBank/DDBJ databases">
        <authorList>
            <person name="Chen S.-C."/>
            <person name="Chien H.-H."/>
            <person name="Lai M.-C."/>
        </authorList>
    </citation>
    <scope>NUCLEOTIDE SEQUENCE</scope>
    <source>
        <strain evidence="2">N2F9704</strain>
    </source>
</reference>
<feature type="transmembrane region" description="Helical" evidence="1">
    <location>
        <begin position="104"/>
        <end position="133"/>
    </location>
</feature>
<dbReference type="Pfam" id="PF05552">
    <property type="entry name" value="MS_channel_1st_1"/>
    <property type="match status" value="2"/>
</dbReference>
<evidence type="ECO:0000313" key="3">
    <source>
        <dbReference type="Proteomes" id="UP001042704"/>
    </source>
</evidence>
<feature type="transmembrane region" description="Helical" evidence="1">
    <location>
        <begin position="145"/>
        <end position="171"/>
    </location>
</feature>
<keyword evidence="1" id="KW-0812">Transmembrane</keyword>
<evidence type="ECO:0000313" key="2">
    <source>
        <dbReference type="EMBL" id="QSZ66938.1"/>
    </source>
</evidence>
<dbReference type="EMBL" id="CP036172">
    <property type="protein sequence ID" value="QSZ66938.1"/>
    <property type="molecule type" value="Genomic_DNA"/>
</dbReference>
<keyword evidence="3" id="KW-1185">Reference proteome</keyword>
<keyword evidence="1" id="KW-0472">Membrane</keyword>
<dbReference type="Gene3D" id="1.10.287.1260">
    <property type="match status" value="2"/>
</dbReference>
<dbReference type="InterPro" id="IPR008910">
    <property type="entry name" value="MSC_TM_helix"/>
</dbReference>
<feature type="transmembrane region" description="Helical" evidence="1">
    <location>
        <begin position="12"/>
        <end position="35"/>
    </location>
</feature>
<feature type="transmembrane region" description="Helical" evidence="1">
    <location>
        <begin position="177"/>
        <end position="205"/>
    </location>
</feature>
<feature type="transmembrane region" description="Helical" evidence="1">
    <location>
        <begin position="78"/>
        <end position="98"/>
    </location>
</feature>
<sequence length="222" mass="24352">MVDIMSQISEMVGGVVIFLPNIVAAIIILIIGWIIGRVLGKAISVFLDKIGVDDALRKTEPGAAIEKSGLSIVHLFDILVRIFIYLIAIMAATNVLQIESLSKAMAVIVAYIPNVVAFILILVVGIILIDFFADWMERYGENMEISLIGPMILLIRLFLYFVVIILALTQLAFDLTIIYIFIGPLAWGVALGIGAAIAIIVGFGLKDRAPEIMDRFFCKVKK</sequence>
<evidence type="ECO:0000256" key="1">
    <source>
        <dbReference type="SAM" id="Phobius"/>
    </source>
</evidence>
<keyword evidence="1" id="KW-1133">Transmembrane helix</keyword>
<proteinExistence type="predicted"/>
<dbReference type="Proteomes" id="UP001042704">
    <property type="component" value="Chromosome"/>
</dbReference>
<gene>
    <name evidence="2" type="ORF">RJ40_05235</name>
</gene>
<reference evidence="2" key="1">
    <citation type="journal article" date="2001" name="Int. J. Syst. Evol. Microbiol.">
        <title>Methanofollis aquaemaris sp. nov., a methanogen isolated from an aquaculture fish pond.</title>
        <authorList>
            <person name="Lai M.C."/>
            <person name="Chen S.C."/>
        </authorList>
    </citation>
    <scope>NUCLEOTIDE SEQUENCE</scope>
    <source>
        <strain evidence="2">N2F9704</strain>
    </source>
</reference>
<dbReference type="KEGG" id="maqe:RJ40_05235"/>
<protein>
    <submittedName>
        <fullName evidence="2">Uncharacterized protein</fullName>
    </submittedName>
</protein>